<evidence type="ECO:0000313" key="2">
    <source>
        <dbReference type="Proteomes" id="UP000231987"/>
    </source>
</evidence>
<sequence length="215" mass="23358">MIGTVDSTVSLAHVIDMLNHFPPPIISEELPPNNRISARTQSIGGYLHLSPEIDAYQLQEGSSSSSLLPRRFGEPQELRGTVDLGEVEALVVPAASKRDPWLDLTAQAIAAHRNLEAGWDNGLADTPSNEALDVAELLAQGFSTLPMSLRPQFLVDTEGAPSFTIYNDELYLHLTIDGPNSISWFRSVGGDEQFEDGTVVTAENAHQLAQRILSV</sequence>
<proteinExistence type="predicted"/>
<evidence type="ECO:0000313" key="1">
    <source>
        <dbReference type="EMBL" id="PJR13986.1"/>
    </source>
</evidence>
<dbReference type="EMBL" id="NJGD01000008">
    <property type="protein sequence ID" value="PJR13986.1"/>
    <property type="molecule type" value="Genomic_DNA"/>
</dbReference>
<comment type="caution">
    <text evidence="1">The sequence shown here is derived from an EMBL/GenBank/DDBJ whole genome shotgun (WGS) entry which is preliminary data.</text>
</comment>
<dbReference type="Proteomes" id="UP000231987">
    <property type="component" value="Unassembled WGS sequence"/>
</dbReference>
<gene>
    <name evidence="1" type="ORF">CEJ86_19800</name>
</gene>
<name>A0A2J0Z0E4_RHIML</name>
<reference evidence="1 2" key="1">
    <citation type="submission" date="2017-06" db="EMBL/GenBank/DDBJ databases">
        <title>Ensifer strains isolated from leguminous trees and herbs display diverse denitrification phenotypes with some acting as strong N2O sinks.</title>
        <authorList>
            <person name="Woliy K."/>
            <person name="Mania D."/>
            <person name="Bakken L.R."/>
            <person name="Frostegard A."/>
        </authorList>
    </citation>
    <scope>NUCLEOTIDE SEQUENCE [LARGE SCALE GENOMIC DNA]</scope>
    <source>
        <strain evidence="1 2">AC50a</strain>
    </source>
</reference>
<accession>A0A2J0Z0E4</accession>
<organism evidence="1 2">
    <name type="scientific">Rhizobium meliloti</name>
    <name type="common">Ensifer meliloti</name>
    <name type="synonym">Sinorhizobium meliloti</name>
    <dbReference type="NCBI Taxonomy" id="382"/>
    <lineage>
        <taxon>Bacteria</taxon>
        <taxon>Pseudomonadati</taxon>
        <taxon>Pseudomonadota</taxon>
        <taxon>Alphaproteobacteria</taxon>
        <taxon>Hyphomicrobiales</taxon>
        <taxon>Rhizobiaceae</taxon>
        <taxon>Sinorhizobium/Ensifer group</taxon>
        <taxon>Sinorhizobium</taxon>
    </lineage>
</organism>
<protein>
    <submittedName>
        <fullName evidence="1">Uncharacterized protein</fullName>
    </submittedName>
</protein>
<dbReference type="AlphaFoldDB" id="A0A2J0Z0E4"/>
<dbReference type="RefSeq" id="WP_100673042.1">
    <property type="nucleotide sequence ID" value="NZ_NJGD01000008.1"/>
</dbReference>